<sequence length="205" mass="23892">MQEEFCPLVNLEDDKNNPQKEIEIKQEDDDELIIKKEQDEQQNDLSDEQWYKIEQEMLQSYKEMQLKNIDSLYGGIDLDPVPTKHIFDIIKEENNQLLGGDLQSLSQTTLVKKENLDDFKFKPKTKPIVKAAKKQYLFSQVSLEKEDEEKIILSQSEEQSTQKSDNSDKSVKKQKIEISKITNKLHSKKGIKAKRGKGRPRKNPL</sequence>
<organism evidence="2 3">
    <name type="scientific">Stylonychia lemnae</name>
    <name type="common">Ciliate</name>
    <dbReference type="NCBI Taxonomy" id="5949"/>
    <lineage>
        <taxon>Eukaryota</taxon>
        <taxon>Sar</taxon>
        <taxon>Alveolata</taxon>
        <taxon>Ciliophora</taxon>
        <taxon>Intramacronucleata</taxon>
        <taxon>Spirotrichea</taxon>
        <taxon>Stichotrichia</taxon>
        <taxon>Sporadotrichida</taxon>
        <taxon>Oxytrichidae</taxon>
        <taxon>Stylonychinae</taxon>
        <taxon>Stylonychia</taxon>
    </lineage>
</organism>
<dbReference type="AlphaFoldDB" id="A0A078ARE7"/>
<reference evidence="2 3" key="1">
    <citation type="submission" date="2014-06" db="EMBL/GenBank/DDBJ databases">
        <authorList>
            <person name="Swart Estienne"/>
        </authorList>
    </citation>
    <scope>NUCLEOTIDE SEQUENCE [LARGE SCALE GENOMIC DNA]</scope>
    <source>
        <strain evidence="2 3">130c</strain>
    </source>
</reference>
<feature type="compositionally biased region" description="Basic and acidic residues" evidence="1">
    <location>
        <begin position="12"/>
        <end position="25"/>
    </location>
</feature>
<evidence type="ECO:0000313" key="2">
    <source>
        <dbReference type="EMBL" id="CDW83418.1"/>
    </source>
</evidence>
<evidence type="ECO:0000256" key="1">
    <source>
        <dbReference type="SAM" id="MobiDB-lite"/>
    </source>
</evidence>
<dbReference type="InParanoid" id="A0A078ARE7"/>
<proteinExistence type="predicted"/>
<evidence type="ECO:0000313" key="3">
    <source>
        <dbReference type="Proteomes" id="UP000039865"/>
    </source>
</evidence>
<accession>A0A078ARE7</accession>
<protein>
    <submittedName>
        <fullName evidence="2">Uncharacterized protein</fullName>
    </submittedName>
</protein>
<feature type="compositionally biased region" description="Polar residues" evidence="1">
    <location>
        <begin position="154"/>
        <end position="164"/>
    </location>
</feature>
<feature type="compositionally biased region" description="Basic and acidic residues" evidence="1">
    <location>
        <begin position="165"/>
        <end position="178"/>
    </location>
</feature>
<feature type="region of interest" description="Disordered" evidence="1">
    <location>
        <begin position="1"/>
        <end position="31"/>
    </location>
</feature>
<keyword evidence="3" id="KW-1185">Reference proteome</keyword>
<feature type="region of interest" description="Disordered" evidence="1">
    <location>
        <begin position="154"/>
        <end position="205"/>
    </location>
</feature>
<gene>
    <name evidence="2" type="primary">Contig2826.g3036</name>
    <name evidence="2" type="ORF">STYLEM_12464</name>
</gene>
<dbReference type="Proteomes" id="UP000039865">
    <property type="component" value="Unassembled WGS sequence"/>
</dbReference>
<feature type="compositionally biased region" description="Basic residues" evidence="1">
    <location>
        <begin position="183"/>
        <end position="205"/>
    </location>
</feature>
<dbReference type="EMBL" id="CCKQ01011837">
    <property type="protein sequence ID" value="CDW83418.1"/>
    <property type="molecule type" value="Genomic_DNA"/>
</dbReference>
<name>A0A078ARE7_STYLE</name>